<comment type="similarity">
    <text evidence="3">Belongs to the protein kinase superfamily. Ser/Thr protein kinase family.</text>
</comment>
<feature type="binding site" evidence="25">
    <location>
        <position position="657"/>
    </location>
    <ligand>
        <name>ATP</name>
        <dbReference type="ChEBI" id="CHEBI:30616"/>
    </ligand>
</feature>
<dbReference type="PANTHER" id="PTHR48056:SF89">
    <property type="entry name" value="OS06G0585982 PROTEIN"/>
    <property type="match status" value="1"/>
</dbReference>
<gene>
    <name evidence="29" type="ORF">NCGR_LOCUS41483</name>
</gene>
<evidence type="ECO:0000256" key="22">
    <source>
        <dbReference type="ARBA" id="ARBA00054320"/>
    </source>
</evidence>
<keyword evidence="10 26" id="KW-0812">Transmembrane</keyword>
<evidence type="ECO:0000256" key="14">
    <source>
        <dbReference type="ARBA" id="ARBA00022777"/>
    </source>
</evidence>
<dbReference type="PANTHER" id="PTHR48056">
    <property type="entry name" value="LRR RECEPTOR-LIKE SERINE/THREONINE-PROTEIN KINASE-RELATED"/>
    <property type="match status" value="1"/>
</dbReference>
<dbReference type="FunFam" id="3.30.200.20:FF:000432">
    <property type="entry name" value="LRR receptor-like serine/threonine-protein kinase EFR"/>
    <property type="match status" value="1"/>
</dbReference>
<evidence type="ECO:0000256" key="5">
    <source>
        <dbReference type="ARBA" id="ARBA00022475"/>
    </source>
</evidence>
<dbReference type="Pfam" id="PF13855">
    <property type="entry name" value="LRR_8"/>
    <property type="match status" value="1"/>
</dbReference>
<dbReference type="SUPFAM" id="SSF52058">
    <property type="entry name" value="L domain-like"/>
    <property type="match status" value="1"/>
</dbReference>
<keyword evidence="8" id="KW-0433">Leucine-rich repeat</keyword>
<dbReference type="Gene3D" id="3.80.10.10">
    <property type="entry name" value="Ribonuclease Inhibitor"/>
    <property type="match status" value="3"/>
</dbReference>
<dbReference type="InterPro" id="IPR017441">
    <property type="entry name" value="Protein_kinase_ATP_BS"/>
</dbReference>
<reference evidence="29" key="1">
    <citation type="submission" date="2020-10" db="EMBL/GenBank/DDBJ databases">
        <authorList>
            <person name="Han B."/>
            <person name="Lu T."/>
            <person name="Zhao Q."/>
            <person name="Huang X."/>
            <person name="Zhao Y."/>
        </authorList>
    </citation>
    <scope>NUCLEOTIDE SEQUENCE</scope>
</reference>
<evidence type="ECO:0000256" key="26">
    <source>
        <dbReference type="SAM" id="Phobius"/>
    </source>
</evidence>
<evidence type="ECO:0000256" key="19">
    <source>
        <dbReference type="ARBA" id="ARBA00023180"/>
    </source>
</evidence>
<comment type="subcellular location">
    <subcellularLocation>
        <location evidence="1">Cell membrane</location>
        <topology evidence="1">Single-pass membrane protein</topology>
    </subcellularLocation>
    <subcellularLocation>
        <location evidence="2">Endoplasmic reticulum membrane</location>
        <topology evidence="2">Single-pass membrane protein</topology>
    </subcellularLocation>
</comment>
<dbReference type="Pfam" id="PF23598">
    <property type="entry name" value="LRR_14"/>
    <property type="match status" value="1"/>
</dbReference>
<keyword evidence="17 26" id="KW-0472">Membrane</keyword>
<accession>A0A811QFJ9</accession>
<keyword evidence="14" id="KW-0418">Kinase</keyword>
<evidence type="ECO:0000256" key="25">
    <source>
        <dbReference type="PROSITE-ProRule" id="PRU10141"/>
    </source>
</evidence>
<dbReference type="EMBL" id="CAJGYO010000010">
    <property type="protein sequence ID" value="CAD6258000.1"/>
    <property type="molecule type" value="Genomic_DNA"/>
</dbReference>
<dbReference type="SUPFAM" id="SSF56112">
    <property type="entry name" value="Protein kinase-like (PK-like)"/>
    <property type="match status" value="1"/>
</dbReference>
<keyword evidence="19" id="KW-0325">Glycoprotein</keyword>
<evidence type="ECO:0000256" key="23">
    <source>
        <dbReference type="ARBA" id="ARBA00056628"/>
    </source>
</evidence>
<keyword evidence="11 27" id="KW-0732">Signal</keyword>
<evidence type="ECO:0000256" key="18">
    <source>
        <dbReference type="ARBA" id="ARBA00023170"/>
    </source>
</evidence>
<sequence>MKAAATRRLLLVLMAFSLVHPVTCTTTPGHENQTDQLSLLEFKKAISLDPQQALASWNDSNHFCNWQGVTCRTRSNRVTNLDLGNRGLVGQISPSLGNLTFLKHLSLVTNRFSGQIPASLGQLHRLQTLYLSNNTLHGVIPTFGNCSRLQKLWLNGNNLVGGFPALPLGLKQLEIRSNNLSGTIPSSLANITTLQVLDVSFNKIAGNIPDEFAKLPELQYLLADSNHLAVNHFSSEVPPGLGTFLPNLQFLAIASNFFHGYIPSSLANASDLRFIEIADNSFTGVVPRYIGKHHKLYWLNLGYNKLEAHNKQDWEFVYSLGNCSKLRLLSVESNQLQGNVPTSLGNLSVELQTLFLGYNQLSGGFPSGIANLHNLMGLELDGNQLTGQIPEWLGALKSLQAMSLANNSFSGFIPSSLSNLSQLSELFLQSNKFEGHLPASIGNLQNLWKCSFSNNLLHGGVPKEMFGIPTIFYIDLSVNHLHGQLPYEVGNAKALTYFDLSSNMLFRDIPTTIDLSFNNISGEVPMKGIFSNVTAVRIDGNQGLCGGPLELHLLACHVTPINSSKQRRHSIVQKVVIPLSSILLVAIVITVMLVWRGKQKRNLLSLPSFGSKFPKVSYNDLARATCGFSASNLIGKGRYSSVYKGELFQGRTLVAIKVFRLETRGAQQSFIAECNALRKVRHRNLVPIVTACSSIDSSGNDFKALVYEFMAQGDLHALLYSTKCDGNTSTQINVTMAQRLSIAVDVADALEYLHHGNQGTFVHCDLKPSNILLDDNMTAHVGDFGLARFKFDSAASSCTHSISTSGAIMGTIGYIAPECATGGAVSSAGDVYSFGIVLLEIFLRRRPTDDMFNGGMNITKFVEMNFPDMIAQIIDPQLLEEQQDLSQETSFAMKKKSLECLLSVLNIGLLCTKASPNERICMQEVAARLHEIKKAFPREN</sequence>
<evidence type="ECO:0000256" key="9">
    <source>
        <dbReference type="ARBA" id="ARBA00022679"/>
    </source>
</evidence>
<dbReference type="InterPro" id="IPR011009">
    <property type="entry name" value="Kinase-like_dom_sf"/>
</dbReference>
<evidence type="ECO:0000313" key="29">
    <source>
        <dbReference type="EMBL" id="CAD6258000.1"/>
    </source>
</evidence>
<evidence type="ECO:0000256" key="24">
    <source>
        <dbReference type="ARBA" id="ARBA00072040"/>
    </source>
</evidence>
<dbReference type="SMART" id="SM00369">
    <property type="entry name" value="LRR_TYP"/>
    <property type="match status" value="4"/>
</dbReference>
<keyword evidence="12" id="KW-0677">Repeat</keyword>
<evidence type="ECO:0000256" key="20">
    <source>
        <dbReference type="ARBA" id="ARBA00047899"/>
    </source>
</evidence>
<dbReference type="PROSITE" id="PS50011">
    <property type="entry name" value="PROTEIN_KINASE_DOM"/>
    <property type="match status" value="1"/>
</dbReference>
<comment type="function">
    <text evidence="23">The processed protein kinase Xa21 chain released by protein cleavage after X.oryzae pv. oryzae protein Ax21 detection translocates into the nucleus where it can bind and regulate WRKY62, a transcription factor. Confers resistance to the bacterial pathogen X.oryzae pv. oryzae (Xoo).</text>
</comment>
<dbReference type="OrthoDB" id="676979at2759"/>
<dbReference type="EC" id="2.7.11.1" evidence="4"/>
<dbReference type="InterPro" id="IPR008271">
    <property type="entry name" value="Ser/Thr_kinase_AS"/>
</dbReference>
<dbReference type="FunFam" id="3.80.10.10:FF:000275">
    <property type="entry name" value="Leucine-rich repeat receptor-like protein kinase"/>
    <property type="match status" value="1"/>
</dbReference>
<dbReference type="PROSITE" id="PS00108">
    <property type="entry name" value="PROTEIN_KINASE_ST"/>
    <property type="match status" value="1"/>
</dbReference>
<feature type="transmembrane region" description="Helical" evidence="26">
    <location>
        <begin position="575"/>
        <end position="595"/>
    </location>
</feature>
<dbReference type="InterPro" id="IPR055414">
    <property type="entry name" value="LRR_R13L4/SHOC2-like"/>
</dbReference>
<feature type="chain" id="PRO_5032731267" description="Receptor kinase-like protein Xa21" evidence="27">
    <location>
        <begin position="25"/>
        <end position="940"/>
    </location>
</feature>
<dbReference type="InterPro" id="IPR032675">
    <property type="entry name" value="LRR_dom_sf"/>
</dbReference>
<keyword evidence="13 25" id="KW-0547">Nucleotide-binding</keyword>
<keyword evidence="5" id="KW-1003">Cell membrane</keyword>
<dbReference type="InterPro" id="IPR001245">
    <property type="entry name" value="Ser-Thr/Tyr_kinase_cat_dom"/>
</dbReference>
<dbReference type="InterPro" id="IPR050647">
    <property type="entry name" value="Plant_LRR-RLKs"/>
</dbReference>
<dbReference type="GO" id="GO:0033612">
    <property type="term" value="F:receptor serine/threonine kinase binding"/>
    <property type="evidence" value="ECO:0007669"/>
    <property type="project" value="TreeGrafter"/>
</dbReference>
<dbReference type="Pfam" id="PF08263">
    <property type="entry name" value="LRRNT_2"/>
    <property type="match status" value="1"/>
</dbReference>
<dbReference type="Gene3D" id="3.30.200.20">
    <property type="entry name" value="Phosphorylase Kinase, domain 1"/>
    <property type="match status" value="1"/>
</dbReference>
<dbReference type="Pfam" id="PF07714">
    <property type="entry name" value="PK_Tyr_Ser-Thr"/>
    <property type="match status" value="1"/>
</dbReference>
<dbReference type="InterPro" id="IPR000719">
    <property type="entry name" value="Prot_kinase_dom"/>
</dbReference>
<dbReference type="Gene3D" id="1.10.510.10">
    <property type="entry name" value="Transferase(Phosphotransferase) domain 1"/>
    <property type="match status" value="1"/>
</dbReference>
<keyword evidence="18" id="KW-0675">Receptor</keyword>
<evidence type="ECO:0000256" key="12">
    <source>
        <dbReference type="ARBA" id="ARBA00022737"/>
    </source>
</evidence>
<dbReference type="GO" id="GO:0005789">
    <property type="term" value="C:endoplasmic reticulum membrane"/>
    <property type="evidence" value="ECO:0007669"/>
    <property type="project" value="UniProtKB-SubCell"/>
</dbReference>
<proteinExistence type="inferred from homology"/>
<feature type="domain" description="Protein kinase" evidence="28">
    <location>
        <begin position="628"/>
        <end position="933"/>
    </location>
</feature>
<dbReference type="GO" id="GO:0004674">
    <property type="term" value="F:protein serine/threonine kinase activity"/>
    <property type="evidence" value="ECO:0007669"/>
    <property type="project" value="UniProtKB-KW"/>
</dbReference>
<keyword evidence="9" id="KW-0808">Transferase</keyword>
<dbReference type="InterPro" id="IPR001611">
    <property type="entry name" value="Leu-rich_rpt"/>
</dbReference>
<keyword evidence="15 25" id="KW-0067">ATP-binding</keyword>
<evidence type="ECO:0000256" key="6">
    <source>
        <dbReference type="ARBA" id="ARBA00022527"/>
    </source>
</evidence>
<organism evidence="29 30">
    <name type="scientific">Miscanthus lutarioriparius</name>
    <dbReference type="NCBI Taxonomy" id="422564"/>
    <lineage>
        <taxon>Eukaryota</taxon>
        <taxon>Viridiplantae</taxon>
        <taxon>Streptophyta</taxon>
        <taxon>Embryophyta</taxon>
        <taxon>Tracheophyta</taxon>
        <taxon>Spermatophyta</taxon>
        <taxon>Magnoliopsida</taxon>
        <taxon>Liliopsida</taxon>
        <taxon>Poales</taxon>
        <taxon>Poaceae</taxon>
        <taxon>PACMAD clade</taxon>
        <taxon>Panicoideae</taxon>
        <taxon>Andropogonodae</taxon>
        <taxon>Andropogoneae</taxon>
        <taxon>Saccharinae</taxon>
        <taxon>Miscanthus</taxon>
    </lineage>
</organism>
<evidence type="ECO:0000256" key="11">
    <source>
        <dbReference type="ARBA" id="ARBA00022729"/>
    </source>
</evidence>
<evidence type="ECO:0000256" key="4">
    <source>
        <dbReference type="ARBA" id="ARBA00012513"/>
    </source>
</evidence>
<evidence type="ECO:0000256" key="21">
    <source>
        <dbReference type="ARBA" id="ARBA00048679"/>
    </source>
</evidence>
<dbReference type="GO" id="GO:0005886">
    <property type="term" value="C:plasma membrane"/>
    <property type="evidence" value="ECO:0007669"/>
    <property type="project" value="UniProtKB-SubCell"/>
</dbReference>
<evidence type="ECO:0000259" key="28">
    <source>
        <dbReference type="PROSITE" id="PS50011"/>
    </source>
</evidence>
<evidence type="ECO:0000256" key="15">
    <source>
        <dbReference type="ARBA" id="ARBA00022840"/>
    </source>
</evidence>
<comment type="catalytic activity">
    <reaction evidence="20">
        <text>L-threonyl-[protein] + ATP = O-phospho-L-threonyl-[protein] + ADP + H(+)</text>
        <dbReference type="Rhea" id="RHEA:46608"/>
        <dbReference type="Rhea" id="RHEA-COMP:11060"/>
        <dbReference type="Rhea" id="RHEA-COMP:11605"/>
        <dbReference type="ChEBI" id="CHEBI:15378"/>
        <dbReference type="ChEBI" id="CHEBI:30013"/>
        <dbReference type="ChEBI" id="CHEBI:30616"/>
        <dbReference type="ChEBI" id="CHEBI:61977"/>
        <dbReference type="ChEBI" id="CHEBI:456216"/>
        <dbReference type="EC" id="2.7.11.1"/>
    </reaction>
</comment>
<evidence type="ECO:0000256" key="16">
    <source>
        <dbReference type="ARBA" id="ARBA00022989"/>
    </source>
</evidence>
<name>A0A811QFJ9_9POAL</name>
<evidence type="ECO:0000313" key="30">
    <source>
        <dbReference type="Proteomes" id="UP000604825"/>
    </source>
</evidence>
<keyword evidence="7" id="KW-0597">Phosphoprotein</keyword>
<dbReference type="FunFam" id="1.10.510.10:FF:000358">
    <property type="entry name" value="Putative leucine-rich repeat receptor-like serine/threonine-protein kinase"/>
    <property type="match status" value="1"/>
</dbReference>
<dbReference type="InterPro" id="IPR025875">
    <property type="entry name" value="Leu-rich_rpt_4"/>
</dbReference>
<feature type="signal peptide" evidence="27">
    <location>
        <begin position="1"/>
        <end position="24"/>
    </location>
</feature>
<dbReference type="GO" id="GO:0009791">
    <property type="term" value="P:post-embryonic development"/>
    <property type="evidence" value="ECO:0007669"/>
    <property type="project" value="UniProtKB-ARBA"/>
</dbReference>
<comment type="caution">
    <text evidence="29">The sequence shown here is derived from an EMBL/GenBank/DDBJ whole genome shotgun (WGS) entry which is preliminary data.</text>
</comment>
<dbReference type="Pfam" id="PF12799">
    <property type="entry name" value="LRR_4"/>
    <property type="match status" value="1"/>
</dbReference>
<dbReference type="AlphaFoldDB" id="A0A811QFJ9"/>
<evidence type="ECO:0000256" key="17">
    <source>
        <dbReference type="ARBA" id="ARBA00023136"/>
    </source>
</evidence>
<protein>
    <recommendedName>
        <fullName evidence="24">Receptor kinase-like protein Xa21</fullName>
        <ecNumber evidence="4">2.7.11.1</ecNumber>
    </recommendedName>
</protein>
<dbReference type="InterPro" id="IPR013210">
    <property type="entry name" value="LRR_N_plant-typ"/>
</dbReference>
<keyword evidence="30" id="KW-1185">Reference proteome</keyword>
<comment type="function">
    <text evidence="22">Receptor kinase that detects X.oryzae pv. oryzae protein Ax21 to promote innate immunity. Following X.oryzae pv. oryzae protein Ax21 detection, undergoes cleavage, releasing the processed protein kinase Xa21 chain.</text>
</comment>
<evidence type="ECO:0000256" key="2">
    <source>
        <dbReference type="ARBA" id="ARBA00004389"/>
    </source>
</evidence>
<evidence type="ECO:0000256" key="13">
    <source>
        <dbReference type="ARBA" id="ARBA00022741"/>
    </source>
</evidence>
<evidence type="ECO:0000256" key="1">
    <source>
        <dbReference type="ARBA" id="ARBA00004162"/>
    </source>
</evidence>
<evidence type="ECO:0000256" key="8">
    <source>
        <dbReference type="ARBA" id="ARBA00022614"/>
    </source>
</evidence>
<dbReference type="FunFam" id="3.80.10.10:FF:000233">
    <property type="entry name" value="Leucine-rich repeat receptor-like protein kinase TDR"/>
    <property type="match status" value="1"/>
</dbReference>
<keyword evidence="6" id="KW-0723">Serine/threonine-protein kinase</keyword>
<comment type="catalytic activity">
    <reaction evidence="21">
        <text>L-seryl-[protein] + ATP = O-phospho-L-seryl-[protein] + ADP + H(+)</text>
        <dbReference type="Rhea" id="RHEA:17989"/>
        <dbReference type="Rhea" id="RHEA-COMP:9863"/>
        <dbReference type="Rhea" id="RHEA-COMP:11604"/>
        <dbReference type="ChEBI" id="CHEBI:15378"/>
        <dbReference type="ChEBI" id="CHEBI:29999"/>
        <dbReference type="ChEBI" id="CHEBI:30616"/>
        <dbReference type="ChEBI" id="CHEBI:83421"/>
        <dbReference type="ChEBI" id="CHEBI:456216"/>
        <dbReference type="EC" id="2.7.11.1"/>
    </reaction>
</comment>
<dbReference type="SUPFAM" id="SSF52047">
    <property type="entry name" value="RNI-like"/>
    <property type="match status" value="1"/>
</dbReference>
<dbReference type="InterPro" id="IPR003591">
    <property type="entry name" value="Leu-rich_rpt_typical-subtyp"/>
</dbReference>
<dbReference type="GO" id="GO:0005524">
    <property type="term" value="F:ATP binding"/>
    <property type="evidence" value="ECO:0007669"/>
    <property type="project" value="UniProtKB-UniRule"/>
</dbReference>
<evidence type="ECO:0000256" key="3">
    <source>
        <dbReference type="ARBA" id="ARBA00008684"/>
    </source>
</evidence>
<evidence type="ECO:0000256" key="10">
    <source>
        <dbReference type="ARBA" id="ARBA00022692"/>
    </source>
</evidence>
<keyword evidence="16 26" id="KW-1133">Transmembrane helix</keyword>
<evidence type="ECO:0000256" key="7">
    <source>
        <dbReference type="ARBA" id="ARBA00022553"/>
    </source>
</evidence>
<dbReference type="PROSITE" id="PS00107">
    <property type="entry name" value="PROTEIN_KINASE_ATP"/>
    <property type="match status" value="1"/>
</dbReference>
<dbReference type="Proteomes" id="UP000604825">
    <property type="component" value="Unassembled WGS sequence"/>
</dbReference>
<dbReference type="SMART" id="SM00220">
    <property type="entry name" value="S_TKc"/>
    <property type="match status" value="1"/>
</dbReference>
<evidence type="ECO:0000256" key="27">
    <source>
        <dbReference type="SAM" id="SignalP"/>
    </source>
</evidence>